<accession>A0ACC1STE3</accession>
<evidence type="ECO:0000313" key="2">
    <source>
        <dbReference type="Proteomes" id="UP001148629"/>
    </source>
</evidence>
<organism evidence="1 2">
    <name type="scientific">Fusarium decemcellulare</name>
    <dbReference type="NCBI Taxonomy" id="57161"/>
    <lineage>
        <taxon>Eukaryota</taxon>
        <taxon>Fungi</taxon>
        <taxon>Dikarya</taxon>
        <taxon>Ascomycota</taxon>
        <taxon>Pezizomycotina</taxon>
        <taxon>Sordariomycetes</taxon>
        <taxon>Hypocreomycetidae</taxon>
        <taxon>Hypocreales</taxon>
        <taxon>Nectriaceae</taxon>
        <taxon>Fusarium</taxon>
        <taxon>Fusarium decemcellulare species complex</taxon>
    </lineage>
</organism>
<comment type="caution">
    <text evidence="1">The sequence shown here is derived from an EMBL/GenBank/DDBJ whole genome shotgun (WGS) entry which is preliminary data.</text>
</comment>
<name>A0ACC1STE3_9HYPO</name>
<protein>
    <submittedName>
        <fullName evidence="1">Uncharacterized protein</fullName>
    </submittedName>
</protein>
<keyword evidence="2" id="KW-1185">Reference proteome</keyword>
<gene>
    <name evidence="1" type="ORF">NM208_g2160</name>
</gene>
<reference evidence="1" key="1">
    <citation type="submission" date="2022-08" db="EMBL/GenBank/DDBJ databases">
        <title>Genome Sequence of Fusarium decemcellulare.</title>
        <authorList>
            <person name="Buettner E."/>
        </authorList>
    </citation>
    <scope>NUCLEOTIDE SEQUENCE</scope>
    <source>
        <strain evidence="1">Babe19</strain>
    </source>
</reference>
<dbReference type="Proteomes" id="UP001148629">
    <property type="component" value="Unassembled WGS sequence"/>
</dbReference>
<dbReference type="EMBL" id="JANRMS010000124">
    <property type="protein sequence ID" value="KAJ3546132.1"/>
    <property type="molecule type" value="Genomic_DNA"/>
</dbReference>
<proteinExistence type="predicted"/>
<evidence type="ECO:0000313" key="1">
    <source>
        <dbReference type="EMBL" id="KAJ3546132.1"/>
    </source>
</evidence>
<sequence>MSQETRKYRNLSLERQGDVFIITLEKPPENRLNTWYCQEIIRAFNDARRALGQGTDGALIMRGSDAKFFCTGLDLHERDSNPYASSEGFYPLIHTILDFPFPTICLITGHVFGGASVMSLALDYRIMNSARGYWCMPAVDLSLHFDGMGTLIRSKLSPPVARKVLLEGHKFKSSEALADGIVDELAPPEDMFDRALILANRVKGKAQMGVYGMLRSELYGDAVKAFQKISYVHSRVIAREAKVKL</sequence>